<proteinExistence type="predicted"/>
<accession>Q01IW6</accession>
<keyword evidence="2" id="KW-0812">Transmembrane</keyword>
<reference evidence="3" key="2">
    <citation type="submission" date="2004-10" db="EMBL/GenBank/DDBJ databases">
        <title>Chromosome-wide comparison between domesticated rice subspecies indica and japonica.</title>
        <authorList>
            <person name="Han B."/>
        </authorList>
    </citation>
    <scope>NUCLEOTIDE SEQUENCE</scope>
</reference>
<feature type="compositionally biased region" description="Basic and acidic residues" evidence="1">
    <location>
        <begin position="24"/>
        <end position="40"/>
    </location>
</feature>
<evidence type="ECO:0000256" key="1">
    <source>
        <dbReference type="SAM" id="MobiDB-lite"/>
    </source>
</evidence>
<sequence length="361" mass="37921">MANQDADVEYWRGGGTDRQAGGGRSRDGRAQMRAAGERGSRAVAGCGRSGRRASPATERRLRAEQPRAVSAVVIGSPLSSSPWARLHGAAVRRHRPGVAVAVHRWLEVPADDAPQSLALLLCRGSGSGGGGSVAGLIPWSSRTPSSCSCSRSVSTLGVPSASWTVVGAGAVTLVVFAGVAVALDVVAHTHIRRTYILAKHVYMAEHTRMYICHYVKRRSADAGGAAEGERGRGAAAGEHGGGQSSGGRARRSGRQWMGRGAPPCSAATTAVPPRVADDARRGTTGGRRGRGRGRDCFLVTGRLPFPPKLAGRRSAAALALCYSVRGLLALYCSARHRACAFRCYVQLTCGPHVFFKIFFVD</sequence>
<feature type="transmembrane region" description="Helical" evidence="2">
    <location>
        <begin position="161"/>
        <end position="183"/>
    </location>
</feature>
<keyword evidence="2" id="KW-0472">Membrane</keyword>
<evidence type="ECO:0000256" key="2">
    <source>
        <dbReference type="SAM" id="Phobius"/>
    </source>
</evidence>
<dbReference type="EMBL" id="CR855190">
    <property type="protein sequence ID" value="CAH67324.1"/>
    <property type="molecule type" value="Genomic_DNA"/>
</dbReference>
<feature type="compositionally biased region" description="Gly residues" evidence="1">
    <location>
        <begin position="12"/>
        <end position="23"/>
    </location>
</feature>
<dbReference type="AlphaFoldDB" id="Q01IW6"/>
<evidence type="ECO:0000313" key="3">
    <source>
        <dbReference type="EMBL" id="CAH67324.1"/>
    </source>
</evidence>
<organism evidence="3">
    <name type="scientific">Oryza sativa</name>
    <name type="common">Rice</name>
    <dbReference type="NCBI Taxonomy" id="4530"/>
    <lineage>
        <taxon>Eukaryota</taxon>
        <taxon>Viridiplantae</taxon>
        <taxon>Streptophyta</taxon>
        <taxon>Embryophyta</taxon>
        <taxon>Tracheophyta</taxon>
        <taxon>Spermatophyta</taxon>
        <taxon>Magnoliopsida</taxon>
        <taxon>Liliopsida</taxon>
        <taxon>Poales</taxon>
        <taxon>Poaceae</taxon>
        <taxon>BOP clade</taxon>
        <taxon>Oryzoideae</taxon>
        <taxon>Oryzeae</taxon>
        <taxon>Oryzinae</taxon>
        <taxon>Oryza</taxon>
    </lineage>
</organism>
<protein>
    <submittedName>
        <fullName evidence="3">OSIGBa0102I15.4 protein</fullName>
    </submittedName>
</protein>
<reference evidence="3" key="1">
    <citation type="journal article" date="2002" name="Nature">
        <title>Sequence and analysis of rice chromosome 4.</title>
        <authorList>
            <person name="Feng Q."/>
            <person name="Zhang Y."/>
            <person name="Hao P."/>
            <person name="Wang S."/>
            <person name="Fu G."/>
            <person name="Huang Y."/>
            <person name="Li Y."/>
            <person name="Zhu J."/>
            <person name="Liu Y."/>
            <person name="Hu X."/>
            <person name="Jia P."/>
            <person name="Zhang Y."/>
            <person name="Zhao Q."/>
            <person name="Ying K."/>
            <person name="Yu S."/>
            <person name="Tang Y."/>
            <person name="Weng Q."/>
            <person name="Zhang L."/>
            <person name="Lu Y."/>
            <person name="Mu J."/>
            <person name="Lu Y."/>
            <person name="Zhang L.S."/>
            <person name="Yu Z."/>
            <person name="Fan D."/>
            <person name="Liu X."/>
            <person name="Lu T."/>
            <person name="Li C."/>
            <person name="Wu Y."/>
            <person name="Sun T."/>
            <person name="Lei H."/>
            <person name="Li T."/>
            <person name="Hu H."/>
            <person name="Guan J."/>
            <person name="Wu M."/>
            <person name="Zhang R."/>
            <person name="Zhou B."/>
            <person name="Chen Z."/>
            <person name="Chen L."/>
            <person name="Jin Z."/>
            <person name="Wang R."/>
            <person name="Yin H."/>
            <person name="Cai Z."/>
            <person name="Ren S."/>
            <person name="Lv G."/>
            <person name="Gu W."/>
            <person name="Zhu G."/>
            <person name="Tu Y."/>
            <person name="Jia J."/>
            <person name="Zhang Y."/>
            <person name="Chen J."/>
            <person name="Kang H."/>
            <person name="Chen X."/>
            <person name="Shao C."/>
            <person name="Sun Y."/>
            <person name="Hu Q."/>
            <person name="Zhang X."/>
            <person name="Zhang W."/>
            <person name="Wang L."/>
            <person name="Ding C."/>
            <person name="Sheng H."/>
            <person name="Gu J."/>
            <person name="Chen S."/>
            <person name="Ni L."/>
            <person name="Zhu F."/>
            <person name="Chen W."/>
            <person name="Lan L."/>
            <person name="Lai Y."/>
            <person name="Cheng Z."/>
            <person name="Gu M."/>
            <person name="Jiang J."/>
            <person name="Li J."/>
            <person name="Hong G."/>
            <person name="Xue Y."/>
            <person name="Han B."/>
        </authorList>
    </citation>
    <scope>NUCLEOTIDE SEQUENCE</scope>
</reference>
<feature type="region of interest" description="Disordered" evidence="1">
    <location>
        <begin position="224"/>
        <end position="290"/>
    </location>
</feature>
<name>Q01IW6_ORYSA</name>
<gene>
    <name evidence="3" type="primary">OSIGBa0102I15.4</name>
</gene>
<feature type="region of interest" description="Disordered" evidence="1">
    <location>
        <begin position="1"/>
        <end position="64"/>
    </location>
</feature>
<keyword evidence="2" id="KW-1133">Transmembrane helix</keyword>